<evidence type="ECO:0000313" key="2">
    <source>
        <dbReference type="EMBL" id="GAA4658194.1"/>
    </source>
</evidence>
<feature type="signal peptide" evidence="1">
    <location>
        <begin position="1"/>
        <end position="18"/>
    </location>
</feature>
<keyword evidence="3" id="KW-1185">Reference proteome</keyword>
<gene>
    <name evidence="2" type="ORF">GCM10023262_01960</name>
</gene>
<feature type="chain" id="PRO_5046965968" evidence="1">
    <location>
        <begin position="19"/>
        <end position="164"/>
    </location>
</feature>
<evidence type="ECO:0000256" key="1">
    <source>
        <dbReference type="SAM" id="SignalP"/>
    </source>
</evidence>
<dbReference type="EMBL" id="BAABJA010000001">
    <property type="protein sequence ID" value="GAA4658194.1"/>
    <property type="molecule type" value="Genomic_DNA"/>
</dbReference>
<dbReference type="Proteomes" id="UP001501699">
    <property type="component" value="Unassembled WGS sequence"/>
</dbReference>
<sequence>MFKFALCLFFLFSFASYAQETKEKTDTVSLTSSLIGNYPLTEDLLLKLEKIAKECKNLPSESKTANSVINPITYNSNIYSSIENYTTYISKKTRLMHILERNNLTAEDFAAGTLTLIEVLMFLAFAPEKEHSPEKNIISTNNFEFAKKHFYKINTLLDICEELI</sequence>
<dbReference type="RefSeq" id="WP_345118232.1">
    <property type="nucleotide sequence ID" value="NZ_BAABJA010000001.1"/>
</dbReference>
<reference evidence="3" key="1">
    <citation type="journal article" date="2019" name="Int. J. Syst. Evol. Microbiol.">
        <title>The Global Catalogue of Microorganisms (GCM) 10K type strain sequencing project: providing services to taxonomists for standard genome sequencing and annotation.</title>
        <authorList>
            <consortium name="The Broad Institute Genomics Platform"/>
            <consortium name="The Broad Institute Genome Sequencing Center for Infectious Disease"/>
            <person name="Wu L."/>
            <person name="Ma J."/>
        </authorList>
    </citation>
    <scope>NUCLEOTIDE SEQUENCE [LARGE SCALE GENOMIC DNA]</scope>
    <source>
        <strain evidence="3">JCM 17714</strain>
    </source>
</reference>
<name>A0ABP8VBP7_9HYPH</name>
<proteinExistence type="predicted"/>
<accession>A0ABP8VBP7</accession>
<protein>
    <submittedName>
        <fullName evidence="2">Uncharacterized protein</fullName>
    </submittedName>
</protein>
<keyword evidence="1" id="KW-0732">Signal</keyword>
<organism evidence="2 3">
    <name type="scientific">Bartonella pachyuromydis</name>
    <dbReference type="NCBI Taxonomy" id="931097"/>
    <lineage>
        <taxon>Bacteria</taxon>
        <taxon>Pseudomonadati</taxon>
        <taxon>Pseudomonadota</taxon>
        <taxon>Alphaproteobacteria</taxon>
        <taxon>Hyphomicrobiales</taxon>
        <taxon>Bartonellaceae</taxon>
        <taxon>Bartonella</taxon>
    </lineage>
</organism>
<comment type="caution">
    <text evidence="2">The sequence shown here is derived from an EMBL/GenBank/DDBJ whole genome shotgun (WGS) entry which is preliminary data.</text>
</comment>
<evidence type="ECO:0000313" key="3">
    <source>
        <dbReference type="Proteomes" id="UP001501699"/>
    </source>
</evidence>